<dbReference type="GO" id="GO:0005886">
    <property type="term" value="C:plasma membrane"/>
    <property type="evidence" value="ECO:0007669"/>
    <property type="project" value="UniProtKB-SubCell"/>
</dbReference>
<dbReference type="InterPro" id="IPR006512">
    <property type="entry name" value="YidE_YbjL"/>
</dbReference>
<accession>I2BAU4</accession>
<evidence type="ECO:0000256" key="3">
    <source>
        <dbReference type="ARBA" id="ARBA00022475"/>
    </source>
</evidence>
<dbReference type="InterPro" id="IPR023017">
    <property type="entry name" value="Transp_YbjL_put"/>
</dbReference>
<dbReference type="GO" id="GO:0008324">
    <property type="term" value="F:monoatomic cation transmembrane transporter activity"/>
    <property type="evidence" value="ECO:0007669"/>
    <property type="project" value="InterPro"/>
</dbReference>
<dbReference type="AlphaFoldDB" id="I2BAU4"/>
<evidence type="ECO:0000259" key="9">
    <source>
        <dbReference type="PROSITE" id="PS51202"/>
    </source>
</evidence>
<evidence type="ECO:0000313" key="10">
    <source>
        <dbReference type="EMBL" id="AFJ47648.1"/>
    </source>
</evidence>
<feature type="transmembrane region" description="Helical" evidence="8">
    <location>
        <begin position="513"/>
        <end position="536"/>
    </location>
</feature>
<keyword evidence="4 8" id="KW-0812">Transmembrane</keyword>
<keyword evidence="5" id="KW-0677">Repeat</keyword>
<keyword evidence="2 8" id="KW-0813">Transport</keyword>
<feature type="domain" description="RCK C-terminal" evidence="9">
    <location>
        <begin position="238"/>
        <end position="326"/>
    </location>
</feature>
<feature type="transmembrane region" description="Helical" evidence="8">
    <location>
        <begin position="485"/>
        <end position="507"/>
    </location>
</feature>
<dbReference type="Pfam" id="PF06826">
    <property type="entry name" value="Asp-Al_Ex"/>
    <property type="match status" value="2"/>
</dbReference>
<keyword evidence="11" id="KW-1185">Reference proteome</keyword>
<feature type="transmembrane region" description="Helical" evidence="8">
    <location>
        <begin position="444"/>
        <end position="464"/>
    </location>
</feature>
<feature type="domain" description="RCK C-terminal" evidence="9">
    <location>
        <begin position="330"/>
        <end position="411"/>
    </location>
</feature>
<dbReference type="HOGENOM" id="CLU_035023_2_2_6"/>
<sequence>MLRISPCKRGHICPCVLVTLAQKTITFNRLLVNKKLSFVNINVADLLSGNYILLLFVVLALGLCLGKLRLGSIQLGNSIGVLVVSLLLGQQHFAMNTDALNLGFMLFIFCVGVEAGPNFFSIFFRDGKNYLMLATVMVGSALLMAVGLGKLFHWDIGLTAGMLAGAMTSTPVLVGAGDTLRHSGMDSAQLALAQDHLSLGYALTYLVGLVSLIVGARYLPKLQHQDLQTSAQQIARERGLDTDATRKVYLPVIRAYRVGQELVAWADGKNLRELGIYRQTGCYIERIRRNGILATPDGDAVLQVGDEISLVGYPDAHARLDPSFRNGKEVFDRDLLDMRIVTEEIVVKNHNVVGRRLAQIKLTDHGCFLNRVIRSQIEMPIDDNIVLNKGDVLQVSGDARRVKTIADRIGFISIHSQVTDLLAFCAFFIIGLMIGMITFDFSSFSFGIGNAAGLLFAGIMLGFLRANHPTFGYIPQGALNMVKEFGLMVFMAGVGLSAGSGMSHGLGAIGGQMLVAGLIVSLLPVIICFLFGAYVLRMNRALLFGAMMGARTCAPAMEIISDVSRSNIPALGYAGTYAIANVLLTLAGTLIIIIWPGLGG</sequence>
<evidence type="ECO:0000256" key="4">
    <source>
        <dbReference type="ARBA" id="ARBA00022692"/>
    </source>
</evidence>
<evidence type="ECO:0000313" key="11">
    <source>
        <dbReference type="Proteomes" id="UP000001955"/>
    </source>
</evidence>
<dbReference type="HAMAP" id="MF_01015">
    <property type="entry name" value="YbjL"/>
    <property type="match status" value="1"/>
</dbReference>
<dbReference type="EMBL" id="CP001560">
    <property type="protein sequence ID" value="AFJ47648.1"/>
    <property type="molecule type" value="Genomic_DNA"/>
</dbReference>
<feature type="transmembrane region" description="Helical" evidence="8">
    <location>
        <begin position="199"/>
        <end position="219"/>
    </location>
</feature>
<feature type="transmembrane region" description="Helical" evidence="8">
    <location>
        <begin position="418"/>
        <end position="438"/>
    </location>
</feature>
<evidence type="ECO:0000256" key="1">
    <source>
        <dbReference type="ARBA" id="ARBA00004651"/>
    </source>
</evidence>
<dbReference type="FunFam" id="3.30.70.1450:FF:000003">
    <property type="entry name" value="Putative transport protein YbjL"/>
    <property type="match status" value="1"/>
</dbReference>
<keyword evidence="7 8" id="KW-0472">Membrane</keyword>
<comment type="subcellular location">
    <subcellularLocation>
        <location evidence="1 8">Cell membrane</location>
        <topology evidence="1 8">Multi-pass membrane protein</topology>
    </subcellularLocation>
</comment>
<dbReference type="PATRIC" id="fig|630626.3.peg.2485"/>
<dbReference type="GO" id="GO:0006813">
    <property type="term" value="P:potassium ion transport"/>
    <property type="evidence" value="ECO:0007669"/>
    <property type="project" value="InterPro"/>
</dbReference>
<reference evidence="10 11" key="1">
    <citation type="journal article" date="2012" name="J. Bacteriol.">
        <title>Complete genome sequence of the B12-producing Shimwellia blattae strain DSM 4481, isolated from a cockroach.</title>
        <authorList>
            <person name="Brzuszkiewicz E."/>
            <person name="Waschkowitz T."/>
            <person name="Wiezer A."/>
            <person name="Daniel R."/>
        </authorList>
    </citation>
    <scope>NUCLEOTIDE SEQUENCE [LARGE SCALE GENOMIC DNA]</scope>
    <source>
        <strain evidence="11">ATCC 29907 / DSM 4481 / JCM 1650 / NBRC 105725 / CDC 9005-74</strain>
    </source>
</reference>
<keyword evidence="3 8" id="KW-1003">Cell membrane</keyword>
<dbReference type="KEGG" id="ebt:EBL_c25620"/>
<dbReference type="InterPro" id="IPR050144">
    <property type="entry name" value="AAE_transporter"/>
</dbReference>
<dbReference type="PANTHER" id="PTHR30445:SF10">
    <property type="entry name" value="TRANSPORT PROTEIN YBJL-RELATED"/>
    <property type="match status" value="1"/>
</dbReference>
<feature type="transmembrane region" description="Helical" evidence="8">
    <location>
        <begin position="130"/>
        <end position="152"/>
    </location>
</feature>
<evidence type="ECO:0000256" key="5">
    <source>
        <dbReference type="ARBA" id="ARBA00022737"/>
    </source>
</evidence>
<dbReference type="Proteomes" id="UP000001955">
    <property type="component" value="Chromosome"/>
</dbReference>
<dbReference type="Gene3D" id="3.30.70.1450">
    <property type="entry name" value="Regulator of K+ conductance, C-terminal domain"/>
    <property type="match status" value="2"/>
</dbReference>
<dbReference type="PROSITE" id="PS51202">
    <property type="entry name" value="RCK_C"/>
    <property type="match status" value="2"/>
</dbReference>
<keyword evidence="6 8" id="KW-1133">Transmembrane helix</keyword>
<dbReference type="NCBIfam" id="TIGR01625">
    <property type="entry name" value="YidE_YbjL_dupl"/>
    <property type="match status" value="2"/>
</dbReference>
<evidence type="ECO:0000256" key="8">
    <source>
        <dbReference type="HAMAP-Rule" id="MF_01015"/>
    </source>
</evidence>
<gene>
    <name evidence="10" type="primary">ybjL</name>
    <name evidence="10" type="ordered locus">EBL_c25620</name>
</gene>
<feature type="transmembrane region" description="Helical" evidence="8">
    <location>
        <begin position="570"/>
        <end position="595"/>
    </location>
</feature>
<dbReference type="STRING" id="630626.EBL_c25620"/>
<dbReference type="eggNOG" id="COG2985">
    <property type="taxonomic scope" value="Bacteria"/>
</dbReference>
<protein>
    <recommendedName>
        <fullName evidence="8">Putative transport protein EBL_c25620</fullName>
    </recommendedName>
</protein>
<feature type="transmembrane region" description="Helical" evidence="8">
    <location>
        <begin position="99"/>
        <end position="123"/>
    </location>
</feature>
<dbReference type="SUPFAM" id="SSF116726">
    <property type="entry name" value="TrkA C-terminal domain-like"/>
    <property type="match status" value="2"/>
</dbReference>
<evidence type="ECO:0000256" key="2">
    <source>
        <dbReference type="ARBA" id="ARBA00022448"/>
    </source>
</evidence>
<dbReference type="NCBIfam" id="NF003440">
    <property type="entry name" value="PRK04972.1"/>
    <property type="match status" value="1"/>
</dbReference>
<comment type="similarity">
    <text evidence="8">Belongs to the AAE transporter (TC 2.A.81) family. YbjL subfamily.</text>
</comment>
<organism evidence="10 11">
    <name type="scientific">Shimwellia blattae (strain ATCC 29907 / DSM 4481 / JCM 1650 / NBRC 105725 / CDC 9005-74)</name>
    <name type="common">Escherichia blattae</name>
    <dbReference type="NCBI Taxonomy" id="630626"/>
    <lineage>
        <taxon>Bacteria</taxon>
        <taxon>Pseudomonadati</taxon>
        <taxon>Pseudomonadota</taxon>
        <taxon>Gammaproteobacteria</taxon>
        <taxon>Enterobacterales</taxon>
        <taxon>Enterobacteriaceae</taxon>
        <taxon>Shimwellia</taxon>
    </lineage>
</organism>
<evidence type="ECO:0000256" key="6">
    <source>
        <dbReference type="ARBA" id="ARBA00022989"/>
    </source>
</evidence>
<evidence type="ECO:0000256" key="7">
    <source>
        <dbReference type="ARBA" id="ARBA00023136"/>
    </source>
</evidence>
<dbReference type="eggNOG" id="COG0569">
    <property type="taxonomic scope" value="Bacteria"/>
</dbReference>
<dbReference type="Pfam" id="PF02080">
    <property type="entry name" value="TrkA_C"/>
    <property type="match status" value="2"/>
</dbReference>
<proteinExistence type="inferred from homology"/>
<dbReference type="PANTHER" id="PTHR30445">
    <property type="entry name" value="K(+)_H(+) ANTIPORTER SUBUNIT KHTT"/>
    <property type="match status" value="1"/>
</dbReference>
<dbReference type="InterPro" id="IPR036721">
    <property type="entry name" value="RCK_C_sf"/>
</dbReference>
<dbReference type="InterPro" id="IPR006037">
    <property type="entry name" value="RCK_C"/>
</dbReference>
<name>I2BAU4_SHIBC</name>
<feature type="transmembrane region" description="Helical" evidence="8">
    <location>
        <begin position="75"/>
        <end position="93"/>
    </location>
</feature>